<dbReference type="OrthoDB" id="507128at2759"/>
<feature type="chain" id="PRO_5021289869" description="Pyrroloquinoline quinone-dependent pyranose dehydrogenase beta-propeller domain-containing protein" evidence="2">
    <location>
        <begin position="23"/>
        <end position="481"/>
    </location>
</feature>
<dbReference type="Proteomes" id="UP000319257">
    <property type="component" value="Unassembled WGS sequence"/>
</dbReference>
<protein>
    <recommendedName>
        <fullName evidence="3">Pyrroloquinoline quinone-dependent pyranose dehydrogenase beta-propeller domain-containing protein</fullName>
    </recommendedName>
</protein>
<dbReference type="STRING" id="1093900.A0A507AUH4"/>
<reference evidence="4 5" key="1">
    <citation type="submission" date="2019-06" db="EMBL/GenBank/DDBJ databases">
        <title>Draft genome sequence of the filamentous fungus Phialemoniopsis curvata isolated from diesel fuel.</title>
        <authorList>
            <person name="Varaljay V.A."/>
            <person name="Lyon W.J."/>
            <person name="Crouch A.L."/>
            <person name="Drake C.E."/>
            <person name="Hollomon J.M."/>
            <person name="Nadeau L.J."/>
            <person name="Nunn H.S."/>
            <person name="Stevenson B.S."/>
            <person name="Bojanowski C.L."/>
            <person name="Crookes-Goodson W.J."/>
        </authorList>
    </citation>
    <scope>NUCLEOTIDE SEQUENCE [LARGE SCALE GENOMIC DNA]</scope>
    <source>
        <strain evidence="4 5">D216</strain>
    </source>
</reference>
<feature type="domain" description="Pyrroloquinoline quinone-dependent pyranose dehydrogenase beta-propeller" evidence="3">
    <location>
        <begin position="38"/>
        <end position="430"/>
    </location>
</feature>
<dbReference type="AlphaFoldDB" id="A0A507AUH4"/>
<feature type="transmembrane region" description="Helical" evidence="1">
    <location>
        <begin position="460"/>
        <end position="480"/>
    </location>
</feature>
<proteinExistence type="predicted"/>
<keyword evidence="2" id="KW-0732">Signal</keyword>
<organism evidence="4 5">
    <name type="scientific">Thyridium curvatum</name>
    <dbReference type="NCBI Taxonomy" id="1093900"/>
    <lineage>
        <taxon>Eukaryota</taxon>
        <taxon>Fungi</taxon>
        <taxon>Dikarya</taxon>
        <taxon>Ascomycota</taxon>
        <taxon>Pezizomycotina</taxon>
        <taxon>Sordariomycetes</taxon>
        <taxon>Sordariomycetidae</taxon>
        <taxon>Thyridiales</taxon>
        <taxon>Thyridiaceae</taxon>
        <taxon>Thyridium</taxon>
    </lineage>
</organism>
<dbReference type="Gene3D" id="2.120.10.30">
    <property type="entry name" value="TolB, C-terminal domain"/>
    <property type="match status" value="1"/>
</dbReference>
<keyword evidence="1" id="KW-0812">Transmembrane</keyword>
<comment type="caution">
    <text evidence="4">The sequence shown here is derived from an EMBL/GenBank/DDBJ whole genome shotgun (WGS) entry which is preliminary data.</text>
</comment>
<dbReference type="InterPro" id="IPR011041">
    <property type="entry name" value="Quinoprot_gluc/sorb_DH_b-prop"/>
</dbReference>
<keyword evidence="1" id="KW-1133">Transmembrane helix</keyword>
<sequence>MGFIIKAALAALLHASLTYAQAAATCANALKPSYSAPVVGAGYTAQLIATGLKKPRGILFDREGGLLVVQQGTGIQRLTFTDSGGTCLAVKDSKTLVADSGLNHGIELSPDGRTLYASSADKVYSWAYDAAGTGVSGRRTLVQNMSNSDHVSRTLLLSRRAEGVLLVSRGSSENMDMETRQVGSGRSQIRAFNVTDLPNGGRDAFDYGSGGTVLGWGLRNSVGVAEEPLTGGVFSVENSADQIRRQGKDIHQDDPGEEMNFHGFLNGSLSSKEGNQGGNFGYPDCFALWGTDVPDKGDMVVGSQFALDPNDQLNDKTCADKYVAPRLTFQAHMAPLDIKFNSNGTEAYVAFHGSWNRNDPVGYKLSVVSFANGQPVEPPTSTTAAKDILSNADLSACPGKCFRPVGLAIDDKGRIFMSSDSTGEIYVLQKGDMTALGGGGSATSTPNVGPRSGRYRTAEGAWMAAGAAVLGLLGGMLMVAI</sequence>
<gene>
    <name evidence="4" type="ORF">E0L32_001341</name>
</gene>
<dbReference type="InterPro" id="IPR011042">
    <property type="entry name" value="6-blade_b-propeller_TolB-like"/>
</dbReference>
<dbReference type="PANTHER" id="PTHR47572">
    <property type="entry name" value="LIPOPROTEIN-RELATED"/>
    <property type="match status" value="1"/>
</dbReference>
<name>A0A507AUH4_9PEZI</name>
<evidence type="ECO:0000313" key="5">
    <source>
        <dbReference type="Proteomes" id="UP000319257"/>
    </source>
</evidence>
<dbReference type="RefSeq" id="XP_030991855.1">
    <property type="nucleotide sequence ID" value="XM_031135409.1"/>
</dbReference>
<accession>A0A507AUH4</accession>
<dbReference type="InterPro" id="IPR054539">
    <property type="entry name" value="Beta-prop_PDH"/>
</dbReference>
<evidence type="ECO:0000256" key="2">
    <source>
        <dbReference type="SAM" id="SignalP"/>
    </source>
</evidence>
<dbReference type="InParanoid" id="A0A507AUH4"/>
<evidence type="ECO:0000259" key="3">
    <source>
        <dbReference type="Pfam" id="PF22807"/>
    </source>
</evidence>
<dbReference type="EMBL" id="SKBQ01000005">
    <property type="protein sequence ID" value="TPX10144.1"/>
    <property type="molecule type" value="Genomic_DNA"/>
</dbReference>
<dbReference type="InterPro" id="IPR051262">
    <property type="entry name" value="SMP-30/CGR1_Lactonase"/>
</dbReference>
<dbReference type="GeneID" id="41968788"/>
<dbReference type="PANTHER" id="PTHR47572:SF4">
    <property type="entry name" value="LACTONASE DRP35"/>
    <property type="match status" value="1"/>
</dbReference>
<dbReference type="SUPFAM" id="SSF50952">
    <property type="entry name" value="Soluble quinoprotein glucose dehydrogenase"/>
    <property type="match status" value="1"/>
</dbReference>
<evidence type="ECO:0000313" key="4">
    <source>
        <dbReference type="EMBL" id="TPX10144.1"/>
    </source>
</evidence>
<dbReference type="Pfam" id="PF22807">
    <property type="entry name" value="TrAA12"/>
    <property type="match status" value="1"/>
</dbReference>
<feature type="signal peptide" evidence="2">
    <location>
        <begin position="1"/>
        <end position="22"/>
    </location>
</feature>
<keyword evidence="1" id="KW-0472">Membrane</keyword>
<keyword evidence="5" id="KW-1185">Reference proteome</keyword>
<evidence type="ECO:0000256" key="1">
    <source>
        <dbReference type="SAM" id="Phobius"/>
    </source>
</evidence>